<dbReference type="EMBL" id="LCWF01000079">
    <property type="protein sequence ID" value="KKY22170.1"/>
    <property type="molecule type" value="Genomic_DNA"/>
</dbReference>
<organism evidence="2 3">
    <name type="scientific">Phaeomoniella chlamydospora</name>
    <name type="common">Phaeoacremonium chlamydosporum</name>
    <dbReference type="NCBI Taxonomy" id="158046"/>
    <lineage>
        <taxon>Eukaryota</taxon>
        <taxon>Fungi</taxon>
        <taxon>Dikarya</taxon>
        <taxon>Ascomycota</taxon>
        <taxon>Pezizomycotina</taxon>
        <taxon>Eurotiomycetes</taxon>
        <taxon>Chaetothyriomycetidae</taxon>
        <taxon>Phaeomoniellales</taxon>
        <taxon>Phaeomoniellaceae</taxon>
        <taxon>Phaeomoniella</taxon>
    </lineage>
</organism>
<evidence type="ECO:0000313" key="3">
    <source>
        <dbReference type="Proteomes" id="UP000053317"/>
    </source>
</evidence>
<proteinExistence type="predicted"/>
<feature type="compositionally biased region" description="Polar residues" evidence="1">
    <location>
        <begin position="83"/>
        <end position="102"/>
    </location>
</feature>
<protein>
    <submittedName>
        <fullName evidence="2">Uncharacterized protein</fullName>
    </submittedName>
</protein>
<accession>A0A0G2GZZ4</accession>
<reference evidence="2 3" key="1">
    <citation type="submission" date="2015-05" db="EMBL/GenBank/DDBJ databases">
        <title>Distinctive expansion of gene families associated with plant cell wall degradation and secondary metabolism in the genomes of grapevine trunk pathogens.</title>
        <authorList>
            <person name="Lawrence D.P."/>
            <person name="Travadon R."/>
            <person name="Rolshausen P.E."/>
            <person name="Baumgartner K."/>
        </authorList>
    </citation>
    <scope>NUCLEOTIDE SEQUENCE [LARGE SCALE GENOMIC DNA]</scope>
    <source>
        <strain evidence="2">UCRPC4</strain>
    </source>
</reference>
<dbReference type="Proteomes" id="UP000053317">
    <property type="component" value="Unassembled WGS sequence"/>
</dbReference>
<dbReference type="AlphaFoldDB" id="A0A0G2GZZ4"/>
<feature type="region of interest" description="Disordered" evidence="1">
    <location>
        <begin position="1"/>
        <end position="44"/>
    </location>
</feature>
<reference evidence="2 3" key="2">
    <citation type="submission" date="2015-05" db="EMBL/GenBank/DDBJ databases">
        <authorList>
            <person name="Morales-Cruz A."/>
            <person name="Amrine K.C."/>
            <person name="Cantu D."/>
        </authorList>
    </citation>
    <scope>NUCLEOTIDE SEQUENCE [LARGE SCALE GENOMIC DNA]</scope>
    <source>
        <strain evidence="2">UCRPC4</strain>
    </source>
</reference>
<name>A0A0G2GZZ4_PHACM</name>
<sequence>MIPNKRTSGADGGTRSTRQNRGAHSRSSSTPKAPRQSFLAREHSFSRGINTPIYSISESSSHLRSDPQVISSSSKPEFRSHLRSQSQALPAQWPPVTQSKAWKSQDHKNKEGFERTQKIFDHFCPNSPFIPKSVTEFCTLQADRLERTTNKIKRSIAQIESRKGLDGKAPIRCLITDNPFFSDNRAAVSAENTIWCINPDKTIRKPAPWPSMSEMTLDGPARVKKGVQYKRFLPQPHEPEVPERPQTYMRTTSQLQSTVLSSGQQYVPAIDLERPEPPKELWPISRLDTIGPADCDGKPKEKEVSVELTPMTEEEDRIWGQLVASTLRYLYIDKEDGL</sequence>
<feature type="compositionally biased region" description="Polar residues" evidence="1">
    <location>
        <begin position="14"/>
        <end position="31"/>
    </location>
</feature>
<evidence type="ECO:0000313" key="2">
    <source>
        <dbReference type="EMBL" id="KKY22170.1"/>
    </source>
</evidence>
<feature type="compositionally biased region" description="Polar residues" evidence="1">
    <location>
        <begin position="56"/>
        <end position="75"/>
    </location>
</feature>
<comment type="caution">
    <text evidence="2">The sequence shown here is derived from an EMBL/GenBank/DDBJ whole genome shotgun (WGS) entry which is preliminary data.</text>
</comment>
<evidence type="ECO:0000256" key="1">
    <source>
        <dbReference type="SAM" id="MobiDB-lite"/>
    </source>
</evidence>
<dbReference type="OrthoDB" id="5305306at2759"/>
<gene>
    <name evidence="2" type="ORF">UCRPC4_g03357</name>
</gene>
<feature type="region of interest" description="Disordered" evidence="1">
    <location>
        <begin position="56"/>
        <end position="110"/>
    </location>
</feature>
<keyword evidence="3" id="KW-1185">Reference proteome</keyword>